<gene>
    <name evidence="1" type="ORF">CON36_33395</name>
</gene>
<evidence type="ECO:0000313" key="1">
    <source>
        <dbReference type="EMBL" id="PDZ94509.1"/>
    </source>
</evidence>
<dbReference type="Proteomes" id="UP000219922">
    <property type="component" value="Unassembled WGS sequence"/>
</dbReference>
<reference evidence="1 2" key="1">
    <citation type="submission" date="2017-09" db="EMBL/GenBank/DDBJ databases">
        <title>Large-scale bioinformatics analysis of Bacillus genomes uncovers conserved roles of natural products in bacterial physiology.</title>
        <authorList>
            <consortium name="Agbiome Team Llc"/>
            <person name="Bleich R.M."/>
            <person name="Grubbs K.J."/>
            <person name="Santa Maria K.C."/>
            <person name="Allen S.E."/>
            <person name="Farag S."/>
            <person name="Shank E.A."/>
            <person name="Bowers A."/>
        </authorList>
    </citation>
    <scope>NUCLEOTIDE SEQUENCE [LARGE SCALE GENOMIC DNA]</scope>
    <source>
        <strain evidence="1 2">AFS092789</strain>
    </source>
</reference>
<evidence type="ECO:0000313" key="2">
    <source>
        <dbReference type="Proteomes" id="UP000219922"/>
    </source>
</evidence>
<protein>
    <submittedName>
        <fullName evidence="1">Uncharacterized protein</fullName>
    </submittedName>
</protein>
<accession>A0A9X6ST20</accession>
<comment type="caution">
    <text evidence="1">The sequence shown here is derived from an EMBL/GenBank/DDBJ whole genome shotgun (WGS) entry which is preliminary data.</text>
</comment>
<organism evidence="1 2">
    <name type="scientific">Bacillus cereus</name>
    <dbReference type="NCBI Taxonomy" id="1396"/>
    <lineage>
        <taxon>Bacteria</taxon>
        <taxon>Bacillati</taxon>
        <taxon>Bacillota</taxon>
        <taxon>Bacilli</taxon>
        <taxon>Bacillales</taxon>
        <taxon>Bacillaceae</taxon>
        <taxon>Bacillus</taxon>
        <taxon>Bacillus cereus group</taxon>
    </lineage>
</organism>
<dbReference type="EMBL" id="NVMX01000175">
    <property type="protein sequence ID" value="PDZ94509.1"/>
    <property type="molecule type" value="Genomic_DNA"/>
</dbReference>
<name>A0A9X6ST20_BACCE</name>
<sequence length="132" mass="15487">MLNATVFHGRKNHDELREDIVFFSSSKDFSRDYGDVKTYQITFKNPFHTCSEKDATHLLGQLNVLVDSYDDSEYRNYEELENAGLLYSDTWELFEPYMNQIKRLGYDGMIIYEGGVENYVSFDADQYCLVNN</sequence>
<proteinExistence type="predicted"/>
<dbReference type="RefSeq" id="WP_098006941.1">
    <property type="nucleotide sequence ID" value="NZ_NVMX01000175.1"/>
</dbReference>
<dbReference type="AlphaFoldDB" id="A0A9X6ST20"/>